<gene>
    <name evidence="12" type="ORF">H9646_09175</name>
</gene>
<keyword evidence="5 10" id="KW-0812">Transmembrane</keyword>
<dbReference type="InterPro" id="IPR001479">
    <property type="entry name" value="Quinoprotein_DH_CS"/>
</dbReference>
<dbReference type="GO" id="GO:0016491">
    <property type="term" value="F:oxidoreductase activity"/>
    <property type="evidence" value="ECO:0007669"/>
    <property type="project" value="UniProtKB-KW"/>
</dbReference>
<feature type="transmembrane region" description="Helical" evidence="10">
    <location>
        <begin position="68"/>
        <end position="89"/>
    </location>
</feature>
<evidence type="ECO:0000256" key="5">
    <source>
        <dbReference type="ARBA" id="ARBA00022692"/>
    </source>
</evidence>
<dbReference type="Gene3D" id="2.140.10.10">
    <property type="entry name" value="Quinoprotein alcohol dehydrogenase-like superfamily"/>
    <property type="match status" value="1"/>
</dbReference>
<feature type="transmembrane region" description="Helical" evidence="10">
    <location>
        <begin position="119"/>
        <end position="139"/>
    </location>
</feature>
<keyword evidence="9 10" id="KW-0472">Membrane</keyword>
<comment type="similarity">
    <text evidence="3">Belongs to the bacterial PQQ dehydrogenase family.</text>
</comment>
<evidence type="ECO:0000256" key="4">
    <source>
        <dbReference type="ARBA" id="ARBA00022475"/>
    </source>
</evidence>
<protein>
    <submittedName>
        <fullName evidence="12">Membrane-bound PQQ-dependent dehydrogenase, glucose/quinate/shikimate family</fullName>
        <ecNumber evidence="12">1.1.-.-</ecNumber>
    </submittedName>
</protein>
<keyword evidence="8 12" id="KW-0560">Oxidoreductase</keyword>
<name>A0ABR8SC08_9BURK</name>
<dbReference type="InterPro" id="IPR011047">
    <property type="entry name" value="Quinoprotein_ADH-like_sf"/>
</dbReference>
<evidence type="ECO:0000256" key="10">
    <source>
        <dbReference type="SAM" id="Phobius"/>
    </source>
</evidence>
<reference evidence="12 13" key="1">
    <citation type="submission" date="2020-08" db="EMBL/GenBank/DDBJ databases">
        <title>A Genomic Blueprint of the Chicken Gut Microbiome.</title>
        <authorList>
            <person name="Gilroy R."/>
            <person name="Ravi A."/>
            <person name="Getino M."/>
            <person name="Pursley I."/>
            <person name="Horton D.L."/>
            <person name="Alikhan N.-F."/>
            <person name="Baker D."/>
            <person name="Gharbi K."/>
            <person name="Hall N."/>
            <person name="Watson M."/>
            <person name="Adriaenssens E.M."/>
            <person name="Foster-Nyarko E."/>
            <person name="Jarju S."/>
            <person name="Secka A."/>
            <person name="Antonio M."/>
            <person name="Oren A."/>
            <person name="Chaudhuri R."/>
            <person name="La Ragione R.M."/>
            <person name="Hildebrand F."/>
            <person name="Pallen M.J."/>
        </authorList>
    </citation>
    <scope>NUCLEOTIDE SEQUENCE [LARGE SCALE GENOMIC DNA]</scope>
    <source>
        <strain evidence="12 13">Sa2CVA6</strain>
    </source>
</reference>
<evidence type="ECO:0000256" key="1">
    <source>
        <dbReference type="ARBA" id="ARBA00001931"/>
    </source>
</evidence>
<dbReference type="InterPro" id="IPR002372">
    <property type="entry name" value="PQQ_rpt_dom"/>
</dbReference>
<feature type="transmembrane region" description="Helical" evidence="10">
    <location>
        <begin position="95"/>
        <end position="112"/>
    </location>
</feature>
<dbReference type="InterPro" id="IPR018391">
    <property type="entry name" value="PQQ_b-propeller_rpt"/>
</dbReference>
<dbReference type="CDD" id="cd10280">
    <property type="entry name" value="PQQ_mGDH"/>
    <property type="match status" value="1"/>
</dbReference>
<evidence type="ECO:0000256" key="2">
    <source>
        <dbReference type="ARBA" id="ARBA00004651"/>
    </source>
</evidence>
<keyword evidence="13" id="KW-1185">Reference proteome</keyword>
<keyword evidence="7 10" id="KW-1133">Transmembrane helix</keyword>
<dbReference type="Pfam" id="PF01011">
    <property type="entry name" value="PQQ"/>
    <property type="match status" value="1"/>
</dbReference>
<keyword evidence="4" id="KW-1003">Cell membrane</keyword>
<sequence>MSTSHASTPTPVWTRIYGVILALVGLALLVGGIRLASLGGSWYYLLAGAATLVAGALLARAKIQGAQLYLAVVVGTVIWALAEAGTSFWALVPRLAPVLVLGLVAALAMRALRPASKKIAMPAAAIQALVLLAGAASIFTPHGVVENTANKGTEIVNDIAVVTDAKSEANSWTHYGRDADSTRFAPFDQINAGNVNKLEVAWTYRTGAQTGGGNEDQNTPIQVGDSVYLCTPQNKVIALNAETGEEKWVFDPKTRENKWWSRCRGVAYYEVPAFKAAKSEGKAPAKCEARIITTDKDARLWALDAQTGEVCDGFGDTGKGYTDLSVGMGQYQDFYYMPTSQPLVAGERVVIGGWVWDGKKTEQPSGVVRAYSLKDGSLDWAWDLGNADITKLPPEGETYTKGTPNFWSHGAYDAKLDLIYLPLGNATPDFWGAHRTEAMNKYATTVVALKGATGREAWNYQTLHMDTWDYDNGTPPTLVDVPDDKGGVTPGLVLATKTHQLFLLDRTNGKPLASVQERAAPQNVMPGDAPASATQPWSVGMPQVAKMDMTEKDMWGATMFDQLYCRIKFKQLAYDGPFTKLTDKMTLIYPGYYGGFNWGGHTYDKRTGMLIVNDMIMPQIGFLHPQEGAAQKLAELKENDITNASWATHLQEGTGYQAIRGAFNSFLGLPCHQPSWGNLTAIDLNTKTIAWQVPVGTVEDSKLKGIRASLPVPVGMPSLSGPFSTAGGLTFFAGTQDYYLRAFDNKSGKELWKGRLPVGAQATPMTYLSPETGRQFVVVSAGGARMTADKGDYVIAYALPKK</sequence>
<dbReference type="InterPro" id="IPR017511">
    <property type="entry name" value="PQQ_mDH"/>
</dbReference>
<evidence type="ECO:0000256" key="6">
    <source>
        <dbReference type="ARBA" id="ARBA00022891"/>
    </source>
</evidence>
<dbReference type="Proteomes" id="UP000634919">
    <property type="component" value="Unassembled WGS sequence"/>
</dbReference>
<evidence type="ECO:0000256" key="7">
    <source>
        <dbReference type="ARBA" id="ARBA00022989"/>
    </source>
</evidence>
<dbReference type="PANTHER" id="PTHR32303">
    <property type="entry name" value="QUINOPROTEIN ALCOHOL DEHYDROGENASE (CYTOCHROME C)"/>
    <property type="match status" value="1"/>
</dbReference>
<dbReference type="SUPFAM" id="SSF50998">
    <property type="entry name" value="Quinoprotein alcohol dehydrogenase-like"/>
    <property type="match status" value="1"/>
</dbReference>
<evidence type="ECO:0000256" key="9">
    <source>
        <dbReference type="ARBA" id="ARBA00023136"/>
    </source>
</evidence>
<dbReference type="EMBL" id="JACSQK010000004">
    <property type="protein sequence ID" value="MBD7960659.1"/>
    <property type="molecule type" value="Genomic_DNA"/>
</dbReference>
<comment type="subcellular location">
    <subcellularLocation>
        <location evidence="2">Cell membrane</location>
        <topology evidence="2">Multi-pass membrane protein</topology>
    </subcellularLocation>
</comment>
<proteinExistence type="inferred from homology"/>
<evidence type="ECO:0000259" key="11">
    <source>
        <dbReference type="Pfam" id="PF01011"/>
    </source>
</evidence>
<dbReference type="PROSITE" id="PS00364">
    <property type="entry name" value="BACTERIAL_PQQ_2"/>
    <property type="match status" value="1"/>
</dbReference>
<evidence type="ECO:0000313" key="12">
    <source>
        <dbReference type="EMBL" id="MBD7960659.1"/>
    </source>
</evidence>
<dbReference type="SMART" id="SM00564">
    <property type="entry name" value="PQQ"/>
    <property type="match status" value="4"/>
</dbReference>
<dbReference type="NCBIfam" id="TIGR03074">
    <property type="entry name" value="PQQ_membr_DH"/>
    <property type="match status" value="1"/>
</dbReference>
<keyword evidence="6" id="KW-0634">PQQ</keyword>
<feature type="transmembrane region" description="Helical" evidence="10">
    <location>
        <begin position="42"/>
        <end position="61"/>
    </location>
</feature>
<accession>A0ABR8SC08</accession>
<evidence type="ECO:0000256" key="8">
    <source>
        <dbReference type="ARBA" id="ARBA00023002"/>
    </source>
</evidence>
<evidence type="ECO:0000256" key="3">
    <source>
        <dbReference type="ARBA" id="ARBA00008156"/>
    </source>
</evidence>
<feature type="domain" description="Pyrrolo-quinoline quinone repeat" evidence="11">
    <location>
        <begin position="172"/>
        <end position="777"/>
    </location>
</feature>
<evidence type="ECO:0000313" key="13">
    <source>
        <dbReference type="Proteomes" id="UP000634919"/>
    </source>
</evidence>
<organism evidence="12 13">
    <name type="scientific">Comamonas avium</name>
    <dbReference type="NCBI Taxonomy" id="2762231"/>
    <lineage>
        <taxon>Bacteria</taxon>
        <taxon>Pseudomonadati</taxon>
        <taxon>Pseudomonadota</taxon>
        <taxon>Betaproteobacteria</taxon>
        <taxon>Burkholderiales</taxon>
        <taxon>Comamonadaceae</taxon>
        <taxon>Comamonas</taxon>
    </lineage>
</organism>
<comment type="cofactor">
    <cofactor evidence="1">
        <name>pyrroloquinoline quinone</name>
        <dbReference type="ChEBI" id="CHEBI:58442"/>
    </cofactor>
</comment>
<feature type="transmembrane region" description="Helical" evidence="10">
    <location>
        <begin position="12"/>
        <end position="36"/>
    </location>
</feature>
<comment type="caution">
    <text evidence="12">The sequence shown here is derived from an EMBL/GenBank/DDBJ whole genome shotgun (WGS) entry which is preliminary data.</text>
</comment>
<dbReference type="PANTHER" id="PTHR32303:SF4">
    <property type="entry name" value="QUINOPROTEIN GLUCOSE DEHYDROGENASE"/>
    <property type="match status" value="1"/>
</dbReference>
<dbReference type="EC" id="1.1.-.-" evidence="12"/>
<dbReference type="RefSeq" id="WP_191723060.1">
    <property type="nucleotide sequence ID" value="NZ_JACSQK010000004.1"/>
</dbReference>